<evidence type="ECO:0000313" key="5">
    <source>
        <dbReference type="EMBL" id="ELI8102755.1"/>
    </source>
</evidence>
<reference evidence="7 8" key="1">
    <citation type="submission" date="2015-03" db="EMBL/GenBank/DDBJ databases">
        <authorList>
            <consortium name="Pathogen Informatics"/>
            <person name="Murphy D."/>
        </authorList>
    </citation>
    <scope>NUCLEOTIDE SEQUENCE [LARGE SCALE GENOMIC DNA]</scope>
    <source>
        <strain evidence="3 8">IP05342</strain>
        <strain evidence="4 7">IP27818</strain>
    </source>
</reference>
<dbReference type="Proteomes" id="UP000041356">
    <property type="component" value="Unassembled WGS sequence"/>
</dbReference>
<reference evidence="5" key="4">
    <citation type="submission" date="2023-02" db="EMBL/GenBank/DDBJ databases">
        <authorList>
            <person name="Ashton P.M."/>
            <person name="Dallman T."/>
            <person name="Nair S."/>
            <person name="De Pinna E."/>
            <person name="Peters T."/>
            <person name="Grant K."/>
        </authorList>
    </citation>
    <scope>NUCLEOTIDE SEQUENCE</scope>
    <source>
        <strain evidence="5">01103883</strain>
    </source>
</reference>
<dbReference type="PANTHER" id="PTHR38775:SF1">
    <property type="entry name" value="INNER MEMBRANE PROTEIN"/>
    <property type="match status" value="1"/>
</dbReference>
<dbReference type="Proteomes" id="UP000048841">
    <property type="component" value="Unassembled WGS sequence"/>
</dbReference>
<evidence type="ECO:0000313" key="6">
    <source>
        <dbReference type="EMBL" id="QQU48443.1"/>
    </source>
</evidence>
<dbReference type="PATRIC" id="fig|630.128.peg.241"/>
<dbReference type="GeneID" id="93969109"/>
<dbReference type="Proteomes" id="UP000595309">
    <property type="component" value="Chromosome"/>
</dbReference>
<sequence length="90" mass="10646">MWINIGRLLMLGVWFFLLLNLFQPFPKPLRYFIDVAMIFMVLMHGLQLILLKSTQPKDQPISGLQQFKIFVFGVFELLAWQKKQPPLPKK</sequence>
<dbReference type="EMBL" id="CP068146">
    <property type="protein sequence ID" value="QQU48443.1"/>
    <property type="molecule type" value="Genomic_DNA"/>
</dbReference>
<keyword evidence="1" id="KW-0812">Transmembrane</keyword>
<dbReference type="InterPro" id="IPR009525">
    <property type="entry name" value="DUF1145"/>
</dbReference>
<evidence type="ECO:0000313" key="8">
    <source>
        <dbReference type="Proteomes" id="UP000041601"/>
    </source>
</evidence>
<dbReference type="KEGG" id="yef:FORC2_3880"/>
<reference evidence="6 10" key="3">
    <citation type="submission" date="2021-01" db="EMBL/GenBank/DDBJ databases">
        <title>FDA dAtabase for Regulatory Grade micrObial Sequences (FDA-ARGOS): Supporting development and validation of Infectious Disease Dx tests.</title>
        <authorList>
            <person name="Blissenbach B."/>
            <person name="Krut O."/>
            <person name="Tallon L."/>
            <person name="Sadzewicz L."/>
            <person name="Zhao X."/>
            <person name="Boylan J."/>
            <person name="Ott S."/>
            <person name="Bowen H."/>
            <person name="Vavikolanu K."/>
            <person name="Mehta A."/>
            <person name="Aluvathingal J."/>
            <person name="Nadendla S."/>
            <person name="Yan Y."/>
            <person name="Sichtig H."/>
        </authorList>
    </citation>
    <scope>NUCLEOTIDE SEQUENCE [LARGE SCALE GENOMIC DNA]</scope>
    <source>
        <strain evidence="6 10">FDAARGOS_1082</strain>
    </source>
</reference>
<dbReference type="AlphaFoldDB" id="A0A0E1NHW2"/>
<dbReference type="Pfam" id="PF06611">
    <property type="entry name" value="DUF1145"/>
    <property type="match status" value="1"/>
</dbReference>
<proteinExistence type="predicted"/>
<organism evidence="2 9">
    <name type="scientific">Yersinia enterocolitica</name>
    <dbReference type="NCBI Taxonomy" id="630"/>
    <lineage>
        <taxon>Bacteria</taxon>
        <taxon>Pseudomonadati</taxon>
        <taxon>Pseudomonadota</taxon>
        <taxon>Gammaproteobacteria</taxon>
        <taxon>Enterobacterales</taxon>
        <taxon>Yersiniaceae</taxon>
        <taxon>Yersinia</taxon>
    </lineage>
</organism>
<dbReference type="Proteomes" id="UP000041601">
    <property type="component" value="Unassembled WGS sequence"/>
</dbReference>
<dbReference type="KEGG" id="yew:CH47_3262"/>
<keyword evidence="8" id="KW-1185">Reference proteome</keyword>
<keyword evidence="1" id="KW-1133">Transmembrane helix</keyword>
<evidence type="ECO:0000313" key="4">
    <source>
        <dbReference type="EMBL" id="CNG55682.1"/>
    </source>
</evidence>
<dbReference type="EMBL" id="CPXJ01000013">
    <property type="protein sequence ID" value="CND49584.1"/>
    <property type="molecule type" value="Genomic_DNA"/>
</dbReference>
<dbReference type="EMBL" id="ABNAVX010000012">
    <property type="protein sequence ID" value="ELI8102755.1"/>
    <property type="molecule type" value="Genomic_DNA"/>
</dbReference>
<evidence type="ECO:0000313" key="9">
    <source>
        <dbReference type="Proteomes" id="UP000048841"/>
    </source>
</evidence>
<feature type="transmembrane region" description="Helical" evidence="1">
    <location>
        <begin position="63"/>
        <end position="80"/>
    </location>
</feature>
<dbReference type="PANTHER" id="PTHR38775">
    <property type="entry name" value="INNER MEMBRANE PROTEIN-RELATED"/>
    <property type="match status" value="1"/>
</dbReference>
<evidence type="ECO:0000313" key="2">
    <source>
        <dbReference type="EMBL" id="CFQ73309.1"/>
    </source>
</evidence>
<accession>A0A0E1NHW2</accession>
<dbReference type="KEGG" id="yet:CH48_1918"/>
<feature type="transmembrane region" description="Helical" evidence="1">
    <location>
        <begin position="7"/>
        <end position="25"/>
    </location>
</feature>
<reference evidence="2 9" key="2">
    <citation type="submission" date="2015-03" db="EMBL/GenBank/DDBJ databases">
        <authorList>
            <person name="Murphy D."/>
        </authorList>
    </citation>
    <scope>NUCLEOTIDE SEQUENCE [LARGE SCALE GENOMIC DNA]</scope>
    <source>
        <strain evidence="2 9">IP26249</strain>
    </source>
</reference>
<evidence type="ECO:0000313" key="7">
    <source>
        <dbReference type="Proteomes" id="UP000041356"/>
    </source>
</evidence>
<gene>
    <name evidence="4" type="ORF">ERS137939_04322</name>
    <name evidence="2" type="ORF">ERS137941_03669</name>
    <name evidence="3" type="ORF">ERS137959_01321</name>
    <name evidence="6" type="ORF">I6I39_07020</name>
    <name evidence="5" type="ORF">RSF11_002460</name>
</gene>
<dbReference type="OMA" id="FGITCMM"/>
<evidence type="ECO:0000256" key="1">
    <source>
        <dbReference type="SAM" id="Phobius"/>
    </source>
</evidence>
<feature type="transmembrane region" description="Helical" evidence="1">
    <location>
        <begin position="31"/>
        <end position="51"/>
    </location>
</feature>
<dbReference type="NCBIfam" id="NF008158">
    <property type="entry name" value="PRK10910.1"/>
    <property type="match status" value="1"/>
</dbReference>
<protein>
    <submittedName>
        <fullName evidence="5">DUF1145 family protein</fullName>
    </submittedName>
    <submittedName>
        <fullName evidence="2">Predicted membrane protein</fullName>
    </submittedName>
</protein>
<name>A0A0E1NHW2_YEREN</name>
<dbReference type="Proteomes" id="UP001182355">
    <property type="component" value="Unassembled WGS sequence"/>
</dbReference>
<evidence type="ECO:0000313" key="10">
    <source>
        <dbReference type="Proteomes" id="UP000595309"/>
    </source>
</evidence>
<keyword evidence="1" id="KW-0472">Membrane</keyword>
<dbReference type="RefSeq" id="WP_005163952.1">
    <property type="nucleotide sequence ID" value="NZ_CAADJK010000001.1"/>
</dbReference>
<evidence type="ECO:0000313" key="3">
    <source>
        <dbReference type="EMBL" id="CND49584.1"/>
    </source>
</evidence>
<dbReference type="EMBL" id="CPZF01000017">
    <property type="protein sequence ID" value="CNG55682.1"/>
    <property type="molecule type" value="Genomic_DNA"/>
</dbReference>
<dbReference type="EMBL" id="CGBR01000037">
    <property type="protein sequence ID" value="CFQ73309.1"/>
    <property type="molecule type" value="Genomic_DNA"/>
</dbReference>